<feature type="non-terminal residue" evidence="2">
    <location>
        <position position="1"/>
    </location>
</feature>
<keyword evidence="1" id="KW-1133">Transmembrane helix</keyword>
<dbReference type="Gene3D" id="1.10.238.20">
    <property type="entry name" value="Pheromone/general odorant binding protein domain"/>
    <property type="match status" value="1"/>
</dbReference>
<dbReference type="AlphaFoldDB" id="A0A161M590"/>
<reference evidence="2" key="2">
    <citation type="journal article" date="2017" name="J. Med. Entomol.">
        <title>Transcriptome Analysis of the Triatoma infestans (Hemiptera: Reduviidae) Integument.</title>
        <authorList>
            <person name="Calderon-Fernandez G.M."/>
            <person name="Moriconi D.E."/>
            <person name="Dulbecco A.B."/>
            <person name="Juarez M.P."/>
        </authorList>
    </citation>
    <scope>NUCLEOTIDE SEQUENCE</scope>
    <source>
        <strain evidence="2">Int1</strain>
        <tissue evidence="2">Integument</tissue>
    </source>
</reference>
<dbReference type="EMBL" id="GEMB01002432">
    <property type="protein sequence ID" value="JAS00753.1"/>
    <property type="molecule type" value="Transcribed_RNA"/>
</dbReference>
<sequence length="192" mass="22423">NNNNNIIRKHSNSNIMSILYCIFVILATINLAHLHVVERREAESQQQQQQQVVHTSETKHEEVDFKGKTAKEIDDLEEKTYEDCRLELNISNSFLENYHNNDTGIPDAVEFKKHLTCFSEKLGYVKGTKPNWERIRVSYEVYYHDNKDDLEKALKILDNCQKITLDNLDANEVNYLLAKCTKEGYLEAGLEW</sequence>
<evidence type="ECO:0000313" key="2">
    <source>
        <dbReference type="EMBL" id="JAS00753.1"/>
    </source>
</evidence>
<protein>
    <submittedName>
        <fullName evidence="2">Odorant-binding protein 2</fullName>
    </submittedName>
</protein>
<organism evidence="2">
    <name type="scientific">Triatoma infestans</name>
    <name type="common">Assassin bug</name>
    <dbReference type="NCBI Taxonomy" id="30076"/>
    <lineage>
        <taxon>Eukaryota</taxon>
        <taxon>Metazoa</taxon>
        <taxon>Ecdysozoa</taxon>
        <taxon>Arthropoda</taxon>
        <taxon>Hexapoda</taxon>
        <taxon>Insecta</taxon>
        <taxon>Pterygota</taxon>
        <taxon>Neoptera</taxon>
        <taxon>Paraneoptera</taxon>
        <taxon>Hemiptera</taxon>
        <taxon>Heteroptera</taxon>
        <taxon>Panheteroptera</taxon>
        <taxon>Cimicomorpha</taxon>
        <taxon>Reduviidae</taxon>
        <taxon>Triatominae</taxon>
        <taxon>Triatoma</taxon>
    </lineage>
</organism>
<feature type="transmembrane region" description="Helical" evidence="1">
    <location>
        <begin position="15"/>
        <end position="37"/>
    </location>
</feature>
<accession>A0A161M590</accession>
<keyword evidence="1" id="KW-0472">Membrane</keyword>
<name>A0A161M590_TRIIF</name>
<dbReference type="GO" id="GO:0005549">
    <property type="term" value="F:odorant binding"/>
    <property type="evidence" value="ECO:0007669"/>
    <property type="project" value="InterPro"/>
</dbReference>
<reference evidence="2" key="1">
    <citation type="submission" date="2016-04" db="EMBL/GenBank/DDBJ databases">
        <authorList>
            <person name="Calderon-Fernandez G.M.Sr."/>
        </authorList>
    </citation>
    <scope>NUCLEOTIDE SEQUENCE</scope>
    <source>
        <strain evidence="2">Int1</strain>
        <tissue evidence="2">Integument</tissue>
    </source>
</reference>
<dbReference type="SUPFAM" id="SSF47565">
    <property type="entry name" value="Insect pheromone/odorant-binding proteins"/>
    <property type="match status" value="1"/>
</dbReference>
<evidence type="ECO:0000256" key="1">
    <source>
        <dbReference type="SAM" id="Phobius"/>
    </source>
</evidence>
<proteinExistence type="predicted"/>
<keyword evidence="1" id="KW-0812">Transmembrane</keyword>
<dbReference type="InterPro" id="IPR006170">
    <property type="entry name" value="PBP/GOBP"/>
</dbReference>
<dbReference type="Pfam" id="PF01395">
    <property type="entry name" value="PBP_GOBP"/>
    <property type="match status" value="1"/>
</dbReference>
<dbReference type="CDD" id="cd23992">
    <property type="entry name" value="PBP_GOBP"/>
    <property type="match status" value="1"/>
</dbReference>
<dbReference type="InterPro" id="IPR036728">
    <property type="entry name" value="PBP_GOBP_sf"/>
</dbReference>